<reference evidence="15 17" key="1">
    <citation type="journal article" date="2008" name="Science">
        <title>The Physcomitrella genome reveals evolutionary insights into the conquest of land by plants.</title>
        <authorList>
            <person name="Rensing S."/>
            <person name="Lang D."/>
            <person name="Zimmer A."/>
            <person name="Terry A."/>
            <person name="Salamov A."/>
            <person name="Shapiro H."/>
            <person name="Nishiyama T."/>
            <person name="Perroud P.-F."/>
            <person name="Lindquist E."/>
            <person name="Kamisugi Y."/>
            <person name="Tanahashi T."/>
            <person name="Sakakibara K."/>
            <person name="Fujita T."/>
            <person name="Oishi K."/>
            <person name="Shin-I T."/>
            <person name="Kuroki Y."/>
            <person name="Toyoda A."/>
            <person name="Suzuki Y."/>
            <person name="Hashimoto A."/>
            <person name="Yamaguchi K."/>
            <person name="Sugano A."/>
            <person name="Kohara Y."/>
            <person name="Fujiyama A."/>
            <person name="Anterola A."/>
            <person name="Aoki S."/>
            <person name="Ashton N."/>
            <person name="Barbazuk W.B."/>
            <person name="Barker E."/>
            <person name="Bennetzen J."/>
            <person name="Bezanilla M."/>
            <person name="Blankenship R."/>
            <person name="Cho S.H."/>
            <person name="Dutcher S."/>
            <person name="Estelle M."/>
            <person name="Fawcett J.A."/>
            <person name="Gundlach H."/>
            <person name="Hanada K."/>
            <person name="Heyl A."/>
            <person name="Hicks K.A."/>
            <person name="Hugh J."/>
            <person name="Lohr M."/>
            <person name="Mayer K."/>
            <person name="Melkozernov A."/>
            <person name="Murata T."/>
            <person name="Nelson D."/>
            <person name="Pils B."/>
            <person name="Prigge M."/>
            <person name="Reiss B."/>
            <person name="Renner T."/>
            <person name="Rombauts S."/>
            <person name="Rushton P."/>
            <person name="Sanderfoot A."/>
            <person name="Schween G."/>
            <person name="Shiu S.-H."/>
            <person name="Stueber K."/>
            <person name="Theodoulou F.L."/>
            <person name="Tu H."/>
            <person name="Van de Peer Y."/>
            <person name="Verrier P.J."/>
            <person name="Waters E."/>
            <person name="Wood A."/>
            <person name="Yang L."/>
            <person name="Cove D."/>
            <person name="Cuming A."/>
            <person name="Hasebe M."/>
            <person name="Lucas S."/>
            <person name="Mishler D.B."/>
            <person name="Reski R."/>
            <person name="Grigoriev I."/>
            <person name="Quatrano R.S."/>
            <person name="Boore J.L."/>
        </authorList>
    </citation>
    <scope>NUCLEOTIDE SEQUENCE [LARGE SCALE GENOMIC DNA]</scope>
    <source>
        <strain evidence="16 17">cv. Gransden 2004</strain>
    </source>
</reference>
<dbReference type="GO" id="GO:0005737">
    <property type="term" value="C:cytoplasm"/>
    <property type="evidence" value="ECO:0000318"/>
    <property type="project" value="GO_Central"/>
</dbReference>
<keyword evidence="17" id="KW-1185">Reference proteome</keyword>
<comment type="catalytic activity">
    <reaction evidence="10">
        <text>L-seryl-[protein] + ATP = O-phospho-L-seryl-[protein] + ADP + H(+)</text>
        <dbReference type="Rhea" id="RHEA:17989"/>
        <dbReference type="Rhea" id="RHEA-COMP:9863"/>
        <dbReference type="Rhea" id="RHEA-COMP:11604"/>
        <dbReference type="ChEBI" id="CHEBI:15378"/>
        <dbReference type="ChEBI" id="CHEBI:29999"/>
        <dbReference type="ChEBI" id="CHEBI:30616"/>
        <dbReference type="ChEBI" id="CHEBI:83421"/>
        <dbReference type="ChEBI" id="CHEBI:456216"/>
        <dbReference type="EC" id="2.7.11.1"/>
    </reaction>
</comment>
<dbReference type="Pfam" id="PF00069">
    <property type="entry name" value="Pkinase"/>
    <property type="match status" value="1"/>
</dbReference>
<dbReference type="EMBL" id="ABEU02000016">
    <property type="protein sequence ID" value="PNR38314.1"/>
    <property type="molecule type" value="Genomic_DNA"/>
</dbReference>
<feature type="domain" description="AGC-kinase C-terminal" evidence="13">
    <location>
        <begin position="433"/>
        <end position="502"/>
    </location>
</feature>
<dbReference type="GO" id="GO:0005634">
    <property type="term" value="C:nucleus"/>
    <property type="evidence" value="ECO:0007669"/>
    <property type="project" value="UniProtKB-ARBA"/>
</dbReference>
<keyword evidence="3" id="KW-0723">Serine/threonine-protein kinase</keyword>
<dbReference type="Proteomes" id="UP000006727">
    <property type="component" value="Chromosome 16"/>
</dbReference>
<dbReference type="EnsemblPlants" id="Pp3c16_24840V3.2">
    <property type="protein sequence ID" value="Pp3c16_24840V3.2"/>
    <property type="gene ID" value="Pp3c16_24840"/>
</dbReference>
<dbReference type="OMA" id="KGSIFAM"/>
<evidence type="ECO:0000259" key="13">
    <source>
        <dbReference type="PROSITE" id="PS51285"/>
    </source>
</evidence>
<dbReference type="GO" id="GO:0005524">
    <property type="term" value="F:ATP binding"/>
    <property type="evidence" value="ECO:0007669"/>
    <property type="project" value="UniProtKB-UniRule"/>
</dbReference>
<evidence type="ECO:0000256" key="2">
    <source>
        <dbReference type="ARBA" id="ARBA00012513"/>
    </source>
</evidence>
<dbReference type="PROSITE" id="PS00107">
    <property type="entry name" value="PROTEIN_KINASE_ATP"/>
    <property type="match status" value="1"/>
</dbReference>
<keyword evidence="7 14" id="KW-0418">Kinase</keyword>
<dbReference type="PROSITE" id="PS51285">
    <property type="entry name" value="AGC_KINASE_CTER"/>
    <property type="match status" value="1"/>
</dbReference>
<feature type="domain" description="Protein kinase" evidence="12">
    <location>
        <begin position="176"/>
        <end position="432"/>
    </location>
</feature>
<dbReference type="EMBL" id="JN049609">
    <property type="protein sequence ID" value="AEW26787.1"/>
    <property type="molecule type" value="mRNA"/>
</dbReference>
<dbReference type="PANTHER" id="PTHR24351">
    <property type="entry name" value="RIBOSOMAL PROTEIN S6 KINASE"/>
    <property type="match status" value="1"/>
</dbReference>
<keyword evidence="5" id="KW-0808">Transferase</keyword>
<proteinExistence type="evidence at transcript level"/>
<dbReference type="PROSITE" id="PS50011">
    <property type="entry name" value="PROTEIN_KINASE_DOM"/>
    <property type="match status" value="1"/>
</dbReference>
<dbReference type="PROSITE" id="PS00108">
    <property type="entry name" value="PROTEIN_KINASE_ST"/>
    <property type="match status" value="1"/>
</dbReference>
<keyword evidence="6 11" id="KW-0547">Nucleotide-binding</keyword>
<dbReference type="InterPro" id="IPR017892">
    <property type="entry name" value="Pkinase_C"/>
</dbReference>
<dbReference type="EC" id="2.7.11.1" evidence="2"/>
<dbReference type="Gramene" id="Pp3c16_24840V3.3">
    <property type="protein sequence ID" value="Pp3c16_24840V3.3"/>
    <property type="gene ID" value="Pp3c16_24840"/>
</dbReference>
<evidence type="ECO:0000256" key="4">
    <source>
        <dbReference type="ARBA" id="ARBA00022553"/>
    </source>
</evidence>
<dbReference type="Gene3D" id="3.30.200.20">
    <property type="entry name" value="Phosphorylase Kinase, domain 1"/>
    <property type="match status" value="1"/>
</dbReference>
<organism evidence="14">
    <name type="scientific">Physcomitrium patens</name>
    <name type="common">Spreading-leaved earth moss</name>
    <name type="synonym">Physcomitrella patens</name>
    <dbReference type="NCBI Taxonomy" id="3218"/>
    <lineage>
        <taxon>Eukaryota</taxon>
        <taxon>Viridiplantae</taxon>
        <taxon>Streptophyta</taxon>
        <taxon>Embryophyta</taxon>
        <taxon>Bryophyta</taxon>
        <taxon>Bryophytina</taxon>
        <taxon>Bryopsida</taxon>
        <taxon>Funariidae</taxon>
        <taxon>Funariales</taxon>
        <taxon>Funariaceae</taxon>
        <taxon>Physcomitrium</taxon>
    </lineage>
</organism>
<dbReference type="Pfam" id="PF00433">
    <property type="entry name" value="Pkinase_C"/>
    <property type="match status" value="1"/>
</dbReference>
<evidence type="ECO:0000256" key="10">
    <source>
        <dbReference type="ARBA" id="ARBA00048679"/>
    </source>
</evidence>
<dbReference type="Gramene" id="Pp3c16_24840V3.2">
    <property type="protein sequence ID" value="Pp3c16_24840V3.2"/>
    <property type="gene ID" value="Pp3c16_24840"/>
</dbReference>
<dbReference type="PaxDb" id="3218-PP1S4_386V6.1"/>
<dbReference type="InterPro" id="IPR000719">
    <property type="entry name" value="Prot_kinase_dom"/>
</dbReference>
<evidence type="ECO:0000313" key="15">
    <source>
        <dbReference type="EMBL" id="PNR38314.1"/>
    </source>
</evidence>
<dbReference type="CDD" id="cd05123">
    <property type="entry name" value="STKc_AGC"/>
    <property type="match status" value="1"/>
</dbReference>
<dbReference type="FunFam" id="3.30.200.20:FF:000048">
    <property type="entry name" value="Non-specific serine/threonine protein kinase"/>
    <property type="match status" value="1"/>
</dbReference>
<evidence type="ECO:0000256" key="3">
    <source>
        <dbReference type="ARBA" id="ARBA00022527"/>
    </source>
</evidence>
<evidence type="ECO:0000256" key="1">
    <source>
        <dbReference type="ARBA" id="ARBA00009804"/>
    </source>
</evidence>
<dbReference type="GO" id="GO:0006950">
    <property type="term" value="P:response to stress"/>
    <property type="evidence" value="ECO:0007669"/>
    <property type="project" value="UniProtKB-ARBA"/>
</dbReference>
<reference evidence="14" key="2">
    <citation type="submission" date="2011-06" db="EMBL/GenBank/DDBJ databases">
        <authorList>
            <person name="Nelson Dittrich A.C."/>
            <person name="Devarenne T.P."/>
        </authorList>
    </citation>
    <scope>NUCLEOTIDE SEQUENCE</scope>
    <source>
        <strain evidence="14">Pp1s4_386V6.1</strain>
    </source>
</reference>
<feature type="binding site" evidence="11">
    <location>
        <position position="205"/>
    </location>
    <ligand>
        <name>ATP</name>
        <dbReference type="ChEBI" id="CHEBI:30616"/>
    </ligand>
</feature>
<dbReference type="SMART" id="SM00220">
    <property type="entry name" value="S_TKc"/>
    <property type="match status" value="1"/>
</dbReference>
<evidence type="ECO:0000256" key="6">
    <source>
        <dbReference type="ARBA" id="ARBA00022741"/>
    </source>
</evidence>
<reference evidence="14" key="3">
    <citation type="journal article" date="2012" name="Plant Physiol.">
        <title>Characterization of a PDK1 Homologue from the Moss Physcomitrella patens.</title>
        <authorList>
            <person name="Dittrich A.C."/>
            <person name="Devarenne T.P."/>
        </authorList>
    </citation>
    <scope>NUCLEOTIDE SEQUENCE</scope>
    <source>
        <strain evidence="14">Pp1s4_386V6.1</strain>
    </source>
</reference>
<name>G9F9N9_PHYPA</name>
<dbReference type="GO" id="GO:0045727">
    <property type="term" value="P:positive regulation of translation"/>
    <property type="evidence" value="ECO:0007669"/>
    <property type="project" value="UniProtKB-ARBA"/>
</dbReference>
<evidence type="ECO:0000256" key="5">
    <source>
        <dbReference type="ARBA" id="ARBA00022679"/>
    </source>
</evidence>
<protein>
    <recommendedName>
        <fullName evidence="2">non-specific serine/threonine protein kinase</fullName>
        <ecNumber evidence="2">2.7.11.1</ecNumber>
    </recommendedName>
</protein>
<dbReference type="FunCoup" id="G9F9N9">
    <property type="interactions" value="2995"/>
</dbReference>
<evidence type="ECO:0000313" key="14">
    <source>
        <dbReference type="EMBL" id="AEW26787.1"/>
    </source>
</evidence>
<gene>
    <name evidence="16" type="primary">LOC112293573</name>
    <name evidence="15" type="ORF">PHYPA_021425</name>
</gene>
<dbReference type="EnsemblPlants" id="Pp3c16_24840V3.1">
    <property type="protein sequence ID" value="Pp3c16_24840V3.1"/>
    <property type="gene ID" value="Pp3c16_24840"/>
</dbReference>
<evidence type="ECO:0000256" key="8">
    <source>
        <dbReference type="ARBA" id="ARBA00022840"/>
    </source>
</evidence>
<evidence type="ECO:0000259" key="12">
    <source>
        <dbReference type="PROSITE" id="PS50011"/>
    </source>
</evidence>
<keyword evidence="4" id="KW-0597">Phosphoprotein</keyword>
<dbReference type="Gene3D" id="1.10.510.10">
    <property type="entry name" value="Transferase(Phosphotransferase) domain 1"/>
    <property type="match status" value="1"/>
</dbReference>
<dbReference type="OrthoDB" id="63267at2759"/>
<accession>G9F9N9</accession>
<dbReference type="GO" id="GO:0004674">
    <property type="term" value="F:protein serine/threonine kinase activity"/>
    <property type="evidence" value="ECO:0000318"/>
    <property type="project" value="GO_Central"/>
</dbReference>
<dbReference type="GeneID" id="112293573"/>
<reference evidence="15 17" key="4">
    <citation type="journal article" date="2018" name="Plant J.">
        <title>The Physcomitrella patens chromosome-scale assembly reveals moss genome structure and evolution.</title>
        <authorList>
            <person name="Lang D."/>
            <person name="Ullrich K.K."/>
            <person name="Murat F."/>
            <person name="Fuchs J."/>
            <person name="Jenkins J."/>
            <person name="Haas F.B."/>
            <person name="Piednoel M."/>
            <person name="Gundlach H."/>
            <person name="Van Bel M."/>
            <person name="Meyberg R."/>
            <person name="Vives C."/>
            <person name="Morata J."/>
            <person name="Symeonidi A."/>
            <person name="Hiss M."/>
            <person name="Muchero W."/>
            <person name="Kamisugi Y."/>
            <person name="Saleh O."/>
            <person name="Blanc G."/>
            <person name="Decker E.L."/>
            <person name="van Gessel N."/>
            <person name="Grimwood J."/>
            <person name="Hayes R.D."/>
            <person name="Graham S.W."/>
            <person name="Gunter L.E."/>
            <person name="McDaniel S.F."/>
            <person name="Hoernstein S.N.W."/>
            <person name="Larsson A."/>
            <person name="Li F.W."/>
            <person name="Perroud P.F."/>
            <person name="Phillips J."/>
            <person name="Ranjan P."/>
            <person name="Rokshar D.S."/>
            <person name="Rothfels C.J."/>
            <person name="Schneider L."/>
            <person name="Shu S."/>
            <person name="Stevenson D.W."/>
            <person name="Thummler F."/>
            <person name="Tillich M."/>
            <person name="Villarreal Aguilar J.C."/>
            <person name="Widiez T."/>
            <person name="Wong G.K."/>
            <person name="Wymore A."/>
            <person name="Zhang Y."/>
            <person name="Zimmer A.D."/>
            <person name="Quatrano R.S."/>
            <person name="Mayer K.F.X."/>
            <person name="Goodstein D."/>
            <person name="Casacuberta J.M."/>
            <person name="Vandepoele K."/>
            <person name="Reski R."/>
            <person name="Cuming A.C."/>
            <person name="Tuskan G.A."/>
            <person name="Maumus F."/>
            <person name="Salse J."/>
            <person name="Schmutz J."/>
            <person name="Rensing S.A."/>
        </authorList>
    </citation>
    <scope>NUCLEOTIDE SEQUENCE [LARGE SCALE GENOMIC DNA]</scope>
    <source>
        <strain evidence="16 17">cv. Gransden 2004</strain>
    </source>
</reference>
<comment type="catalytic activity">
    <reaction evidence="9">
        <text>L-threonyl-[protein] + ATP = O-phospho-L-threonyl-[protein] + ADP + H(+)</text>
        <dbReference type="Rhea" id="RHEA:46608"/>
        <dbReference type="Rhea" id="RHEA-COMP:11060"/>
        <dbReference type="Rhea" id="RHEA-COMP:11605"/>
        <dbReference type="ChEBI" id="CHEBI:15378"/>
        <dbReference type="ChEBI" id="CHEBI:30013"/>
        <dbReference type="ChEBI" id="CHEBI:30616"/>
        <dbReference type="ChEBI" id="CHEBI:61977"/>
        <dbReference type="ChEBI" id="CHEBI:456216"/>
        <dbReference type="EC" id="2.7.11.1"/>
    </reaction>
</comment>
<dbReference type="FunFam" id="1.10.510.10:FF:000297">
    <property type="entry name" value="Non-specific serine/threonine protein kinase"/>
    <property type="match status" value="1"/>
</dbReference>
<sequence>MTLATTFRDMAAGKQKMPAASQVSPLLVPMVHTAYYPDQCNEEFDFSDVFGPVPPHPTSPLPAVAEDGETIDWSLELRQDPVVVYSRSHSLVGPSPKPSLTRLQSKPVWDEQDSLSLVRVASDSPTVHEVGELTSKVTEQALSDSGGSGSELEGDNHLQKDFVNGIGTEKLGPQDFELLRVVGQGAFGKVFQVQKKGTSEIYAMKVMRKEKIIERNHGDYMKAERDILTKVVHPFIVQLQYSFQTQSKLYLVLDFINGGHLFFQLYRQGTFNEDLARMYTAEIVLAVAHLHKNGIIHRDLKPENILLDGDGYVMLTDFGLAKEVKEDSHSNSLCGTMEYMAPEIILSKGHGKPADWWSVGILLYEMLTGQPPFAHKNKQKLQQKIIKDKIKLPTYLTADANNLLKGLLQKDPSKRLGNGPTGSEDIKQNKWFKGINWRKLEARQVTPKFLPAVNGKQCTANFDEAWTTLPLDDSPVGTPKSGDRDFFRGYTYVAPNVWLKSGESS</sequence>
<dbReference type="SMART" id="SM00133">
    <property type="entry name" value="S_TK_X"/>
    <property type="match status" value="1"/>
</dbReference>
<evidence type="ECO:0000313" key="17">
    <source>
        <dbReference type="Proteomes" id="UP000006727"/>
    </source>
</evidence>
<evidence type="ECO:0000256" key="7">
    <source>
        <dbReference type="ARBA" id="ARBA00022777"/>
    </source>
</evidence>
<comment type="similarity">
    <text evidence="1">Belongs to the protein kinase superfamily. AGC Ser/Thr protein kinase family. S6 kinase subfamily.</text>
</comment>
<dbReference type="HOGENOM" id="CLU_000288_63_49_1"/>
<dbReference type="InterPro" id="IPR008271">
    <property type="entry name" value="Ser/Thr_kinase_AS"/>
</dbReference>
<evidence type="ECO:0000313" key="16">
    <source>
        <dbReference type="EnsemblPlants" id="Pp3c16_24840V3.1"/>
    </source>
</evidence>
<keyword evidence="8 11" id="KW-0067">ATP-binding</keyword>
<evidence type="ECO:0000256" key="11">
    <source>
        <dbReference type="PROSITE-ProRule" id="PRU10141"/>
    </source>
</evidence>
<dbReference type="Gramene" id="Pp3c16_24840V3.1">
    <property type="protein sequence ID" value="Pp3c16_24840V3.1"/>
    <property type="gene ID" value="Pp3c16_24840"/>
</dbReference>
<dbReference type="EnsemblPlants" id="Pp3c16_24840V3.3">
    <property type="protein sequence ID" value="Pp3c16_24840V3.3"/>
    <property type="gene ID" value="Pp3c16_24840"/>
</dbReference>
<dbReference type="InterPro" id="IPR017441">
    <property type="entry name" value="Protein_kinase_ATP_BS"/>
</dbReference>
<dbReference type="KEGG" id="ppp:112293573"/>
<dbReference type="RefSeq" id="XP_024398933.1">
    <property type="nucleotide sequence ID" value="XM_024543165.2"/>
</dbReference>
<dbReference type="SUPFAM" id="SSF56112">
    <property type="entry name" value="Protein kinase-like (PK-like)"/>
    <property type="match status" value="1"/>
</dbReference>
<dbReference type="STRING" id="3218.G9F9N9"/>
<evidence type="ECO:0000256" key="9">
    <source>
        <dbReference type="ARBA" id="ARBA00047899"/>
    </source>
</evidence>
<dbReference type="InterPro" id="IPR000961">
    <property type="entry name" value="AGC-kinase_C"/>
</dbReference>
<dbReference type="InterPro" id="IPR011009">
    <property type="entry name" value="Kinase-like_dom_sf"/>
</dbReference>
<dbReference type="AlphaFoldDB" id="G9F9N9"/>
<reference evidence="16" key="5">
    <citation type="submission" date="2020-12" db="UniProtKB">
        <authorList>
            <consortium name="EnsemblPlants"/>
        </authorList>
    </citation>
    <scope>IDENTIFICATION</scope>
</reference>
<dbReference type="InterPro" id="IPR045270">
    <property type="entry name" value="STKc_AGC"/>
</dbReference>